<sequence>MQTLKTYLGKEVIVELSGERKRSGMLIDCGPDVLVIYEDTKYLYIPAAHIQHMEVSSKKNSEYAQPPHKKARSDDSLSFAKIVQEAQGLLTELCLAERQSVYGHIAHFRDDYIVFHSPVHQTLLIPVFHIKWLSPYEGGLLSCGKPGLTAADTSAESYADSFEAQIRSYEGKVVMLDFGLKSNRLGTLEKVENHTLAFVTPDQKWQYFHISHVKNCASPIRK</sequence>
<dbReference type="InterPro" id="IPR020139">
    <property type="entry name" value="DUF2642"/>
</dbReference>
<dbReference type="OrthoDB" id="2716151at2"/>
<evidence type="ECO:0008006" key="3">
    <source>
        <dbReference type="Google" id="ProtNLM"/>
    </source>
</evidence>
<reference evidence="1 2" key="1">
    <citation type="journal article" date="2009" name="Int. J. Syst. Evol. Microbiol.">
        <title>Paenibacillus contaminans sp. nov., isolated from a contaminated laboratory plate.</title>
        <authorList>
            <person name="Chou J.H."/>
            <person name="Lee J.H."/>
            <person name="Lin M.C."/>
            <person name="Chang P.S."/>
            <person name="Arun A.B."/>
            <person name="Young C.C."/>
            <person name="Chen W.M."/>
        </authorList>
    </citation>
    <scope>NUCLEOTIDE SEQUENCE [LARGE SCALE GENOMIC DNA]</scope>
    <source>
        <strain evidence="1 2">CKOBP-6</strain>
    </source>
</reference>
<keyword evidence="2" id="KW-1185">Reference proteome</keyword>
<dbReference type="Pfam" id="PF10842">
    <property type="entry name" value="DUF2642"/>
    <property type="match status" value="1"/>
</dbReference>
<organism evidence="1 2">
    <name type="scientific">Paenibacillus contaminans</name>
    <dbReference type="NCBI Taxonomy" id="450362"/>
    <lineage>
        <taxon>Bacteria</taxon>
        <taxon>Bacillati</taxon>
        <taxon>Bacillota</taxon>
        <taxon>Bacilli</taxon>
        <taxon>Bacillales</taxon>
        <taxon>Paenibacillaceae</taxon>
        <taxon>Paenibacillus</taxon>
    </lineage>
</organism>
<dbReference type="EMBL" id="QMFB01000021">
    <property type="protein sequence ID" value="RAV16383.1"/>
    <property type="molecule type" value="Genomic_DNA"/>
</dbReference>
<protein>
    <recommendedName>
        <fullName evidence="3">DUF2642 domain-containing protein</fullName>
    </recommendedName>
</protein>
<name>A0A329MCL8_9BACL</name>
<comment type="caution">
    <text evidence="1">The sequence shown here is derived from an EMBL/GenBank/DDBJ whole genome shotgun (WGS) entry which is preliminary data.</text>
</comment>
<dbReference type="RefSeq" id="WP_113034462.1">
    <property type="nucleotide sequence ID" value="NZ_QMFB01000021.1"/>
</dbReference>
<gene>
    <name evidence="1" type="ORF">DQG23_28605</name>
</gene>
<evidence type="ECO:0000313" key="2">
    <source>
        <dbReference type="Proteomes" id="UP000250369"/>
    </source>
</evidence>
<proteinExistence type="predicted"/>
<evidence type="ECO:0000313" key="1">
    <source>
        <dbReference type="EMBL" id="RAV16383.1"/>
    </source>
</evidence>
<dbReference type="AlphaFoldDB" id="A0A329MCL8"/>
<dbReference type="Proteomes" id="UP000250369">
    <property type="component" value="Unassembled WGS sequence"/>
</dbReference>
<accession>A0A329MCL8</accession>